<dbReference type="EMBL" id="LAZR01000774">
    <property type="protein sequence ID" value="KKN58168.1"/>
    <property type="molecule type" value="Genomic_DNA"/>
</dbReference>
<dbReference type="AlphaFoldDB" id="A0A0F9UX09"/>
<organism evidence="1">
    <name type="scientific">marine sediment metagenome</name>
    <dbReference type="NCBI Taxonomy" id="412755"/>
    <lineage>
        <taxon>unclassified sequences</taxon>
        <taxon>metagenomes</taxon>
        <taxon>ecological metagenomes</taxon>
    </lineage>
</organism>
<evidence type="ECO:0000313" key="1">
    <source>
        <dbReference type="EMBL" id="KKN58168.1"/>
    </source>
</evidence>
<protein>
    <submittedName>
        <fullName evidence="1">Uncharacterized protein</fullName>
    </submittedName>
</protein>
<proteinExistence type="predicted"/>
<reference evidence="1" key="1">
    <citation type="journal article" date="2015" name="Nature">
        <title>Complex archaea that bridge the gap between prokaryotes and eukaryotes.</title>
        <authorList>
            <person name="Spang A."/>
            <person name="Saw J.H."/>
            <person name="Jorgensen S.L."/>
            <person name="Zaremba-Niedzwiedzka K."/>
            <person name="Martijn J."/>
            <person name="Lind A.E."/>
            <person name="van Eijk R."/>
            <person name="Schleper C."/>
            <person name="Guy L."/>
            <person name="Ettema T.J."/>
        </authorList>
    </citation>
    <scope>NUCLEOTIDE SEQUENCE</scope>
</reference>
<gene>
    <name evidence="1" type="ORF">LCGC14_0555090</name>
</gene>
<accession>A0A0F9UX09</accession>
<name>A0A0F9UX09_9ZZZZ</name>
<comment type="caution">
    <text evidence="1">The sequence shown here is derived from an EMBL/GenBank/DDBJ whole genome shotgun (WGS) entry which is preliminary data.</text>
</comment>
<sequence length="157" mass="16990">MRKLLLRLLFGAQLAEYLHGYRPPAGEHNSLIIGNPTDWTWGKGDHGEELQGLGDDDHPHYHNDVRHDLPARHPLGSVVPHDNLAALGERSHASLTAAGVNAHHNRAHDHAADNLAPAEVLLPNGFKIVPNARHGVALEGPSGVQYDIAVNEKVGAR</sequence>